<reference evidence="2" key="1">
    <citation type="submission" date="2015-11" db="EMBL/GenBank/DDBJ databases">
        <title>De novo transcriptome assembly of four potential Pierce s Disease insect vectors from Arizona vineyards.</title>
        <authorList>
            <person name="Tassone E.E."/>
        </authorList>
    </citation>
    <scope>NUCLEOTIDE SEQUENCE</scope>
</reference>
<proteinExistence type="predicted"/>
<dbReference type="PANTHER" id="PTHR33332">
    <property type="entry name" value="REVERSE TRANSCRIPTASE DOMAIN-CONTAINING PROTEIN"/>
    <property type="match status" value="1"/>
</dbReference>
<protein>
    <recommendedName>
        <fullName evidence="1">Reverse transcriptase domain-containing protein</fullName>
    </recommendedName>
</protein>
<dbReference type="EMBL" id="GEBQ01005767">
    <property type="protein sequence ID" value="JAT34210.1"/>
    <property type="molecule type" value="Transcribed_RNA"/>
</dbReference>
<evidence type="ECO:0000259" key="1">
    <source>
        <dbReference type="PROSITE" id="PS50878"/>
    </source>
</evidence>
<feature type="non-terminal residue" evidence="2">
    <location>
        <position position="1"/>
    </location>
</feature>
<organism evidence="2">
    <name type="scientific">Graphocephala atropunctata</name>
    <dbReference type="NCBI Taxonomy" id="36148"/>
    <lineage>
        <taxon>Eukaryota</taxon>
        <taxon>Metazoa</taxon>
        <taxon>Ecdysozoa</taxon>
        <taxon>Arthropoda</taxon>
        <taxon>Hexapoda</taxon>
        <taxon>Insecta</taxon>
        <taxon>Pterygota</taxon>
        <taxon>Neoptera</taxon>
        <taxon>Paraneoptera</taxon>
        <taxon>Hemiptera</taxon>
        <taxon>Auchenorrhyncha</taxon>
        <taxon>Membracoidea</taxon>
        <taxon>Cicadellidae</taxon>
        <taxon>Cicadellinae</taxon>
        <taxon>Cicadellini</taxon>
        <taxon>Graphocephala</taxon>
    </lineage>
</organism>
<dbReference type="AlphaFoldDB" id="A0A1B6ME75"/>
<dbReference type="CDD" id="cd01650">
    <property type="entry name" value="RT_nLTR_like"/>
    <property type="match status" value="1"/>
</dbReference>
<dbReference type="InterPro" id="IPR043502">
    <property type="entry name" value="DNA/RNA_pol_sf"/>
</dbReference>
<dbReference type="PROSITE" id="PS50878">
    <property type="entry name" value="RT_POL"/>
    <property type="match status" value="1"/>
</dbReference>
<gene>
    <name evidence="2" type="ORF">g.1614</name>
</gene>
<name>A0A1B6ME75_9HEMI</name>
<sequence length="199" mass="21801">PMLLKEFADLLASPLSSLINESFLSGRFPSALKLSIVRPIFKAGSRNECSNYRPISILSSLSKVYEKVVLSRLWDFLLGNNIILDNQHGFMKSRSTTSAIFSLINNVVTQLDSKNHSSGVFFDLSKAFDMVDHDLLLNKLDALGVRGVTSAWFSSFLKGRKQIVEISAVDDGGSLRRIKSSEAPVSRGVPQGSILGPVL</sequence>
<evidence type="ECO:0000313" key="2">
    <source>
        <dbReference type="EMBL" id="JAT34210.1"/>
    </source>
</evidence>
<dbReference type="InterPro" id="IPR000477">
    <property type="entry name" value="RT_dom"/>
</dbReference>
<feature type="non-terminal residue" evidence="2">
    <location>
        <position position="199"/>
    </location>
</feature>
<feature type="domain" description="Reverse transcriptase" evidence="1">
    <location>
        <begin position="21"/>
        <end position="199"/>
    </location>
</feature>
<dbReference type="GO" id="GO:0071897">
    <property type="term" value="P:DNA biosynthetic process"/>
    <property type="evidence" value="ECO:0007669"/>
    <property type="project" value="UniProtKB-ARBA"/>
</dbReference>
<accession>A0A1B6ME75</accession>
<dbReference type="SUPFAM" id="SSF56672">
    <property type="entry name" value="DNA/RNA polymerases"/>
    <property type="match status" value="1"/>
</dbReference>
<dbReference type="Pfam" id="PF00078">
    <property type="entry name" value="RVT_1"/>
    <property type="match status" value="1"/>
</dbReference>